<evidence type="ECO:0000313" key="2">
    <source>
        <dbReference type="EMBL" id="OQP33344.1"/>
    </source>
</evidence>
<dbReference type="Proteomes" id="UP000192769">
    <property type="component" value="Unassembled WGS sequence"/>
</dbReference>
<reference evidence="2 3" key="1">
    <citation type="submission" date="2017-02" db="EMBL/GenBank/DDBJ databases">
        <title>Whole genome shotgun sequence of Pantoea agglomerans strain AS1 isolated from a cycad, Zamia floridana in Central Florida, USA.</title>
        <authorList>
            <person name="Lata P."/>
            <person name="Govindarajan S."/>
            <person name="Qi F."/>
            <person name="Li J.-L."/>
            <person name="Maurya S.K."/>
            <person name="Sahoo M.K."/>
        </authorList>
    </citation>
    <scope>NUCLEOTIDE SEQUENCE [LARGE SCALE GENOMIC DNA]</scope>
    <source>
        <strain evidence="2 3">AS1</strain>
    </source>
</reference>
<evidence type="ECO:0000256" key="1">
    <source>
        <dbReference type="SAM" id="SignalP"/>
    </source>
</evidence>
<sequence>MREGVPVHKILLSSSVALALGTLSSISHAADSATFSVTGTISPTSCDVSLSAEKFDFGSISAATLTAMHNEKTGSAVNLNVNCDAATALAIQTTDNRASSAMTGAEMEAAMATITSLDDTSLFGLGTDSDSNKIGVMLLVVSNAALNGAVSSNLLTSDDKAAWSTHAISLTSPFPVAKNSYFALASDAGSTVPAAATSVSYTLRPGIILKRADKYPGGETVNIDGNVTFSLVYL</sequence>
<proteinExistence type="predicted"/>
<gene>
    <name evidence="2" type="ORF">B2J69_12410</name>
</gene>
<comment type="caution">
    <text evidence="2">The sequence shown here is derived from an EMBL/GenBank/DDBJ whole genome shotgun (WGS) entry which is preliminary data.</text>
</comment>
<dbReference type="InterPro" id="IPR010546">
    <property type="entry name" value="DUF1120"/>
</dbReference>
<evidence type="ECO:0000313" key="3">
    <source>
        <dbReference type="Proteomes" id="UP000192769"/>
    </source>
</evidence>
<keyword evidence="3" id="KW-1185">Reference proteome</keyword>
<dbReference type="AlphaFoldDB" id="A0A1V9DHZ0"/>
<dbReference type="Pfam" id="PF06551">
    <property type="entry name" value="DUF1120"/>
    <property type="match status" value="1"/>
</dbReference>
<name>A0A1V9DHZ0_9GAMM</name>
<keyword evidence="1" id="KW-0732">Signal</keyword>
<feature type="signal peptide" evidence="1">
    <location>
        <begin position="1"/>
        <end position="29"/>
    </location>
</feature>
<accession>A0A1V9DHZ0</accession>
<protein>
    <recommendedName>
        <fullName evidence="4">DUF1120 domain-containing protein</fullName>
    </recommendedName>
</protein>
<evidence type="ECO:0008006" key="4">
    <source>
        <dbReference type="Google" id="ProtNLM"/>
    </source>
</evidence>
<organism evidence="2 3">
    <name type="scientific">Pantoea latae</name>
    <dbReference type="NCBI Taxonomy" id="1964541"/>
    <lineage>
        <taxon>Bacteria</taxon>
        <taxon>Pseudomonadati</taxon>
        <taxon>Pseudomonadota</taxon>
        <taxon>Gammaproteobacteria</taxon>
        <taxon>Enterobacterales</taxon>
        <taxon>Erwiniaceae</taxon>
        <taxon>Pantoea</taxon>
    </lineage>
</organism>
<feature type="chain" id="PRO_5012528843" description="DUF1120 domain-containing protein" evidence="1">
    <location>
        <begin position="30"/>
        <end position="234"/>
    </location>
</feature>
<dbReference type="EMBL" id="MWUE01000017">
    <property type="protein sequence ID" value="OQP33344.1"/>
    <property type="molecule type" value="Genomic_DNA"/>
</dbReference>